<evidence type="ECO:0000256" key="2">
    <source>
        <dbReference type="ARBA" id="ARBA00022676"/>
    </source>
</evidence>
<dbReference type="InterPro" id="IPR001173">
    <property type="entry name" value="Glyco_trans_2-like"/>
</dbReference>
<dbReference type="InterPro" id="IPR029044">
    <property type="entry name" value="Nucleotide-diphossugar_trans"/>
</dbReference>
<dbReference type="CDD" id="cd04186">
    <property type="entry name" value="GT_2_like_c"/>
    <property type="match status" value="1"/>
</dbReference>
<evidence type="ECO:0000259" key="4">
    <source>
        <dbReference type="Pfam" id="PF00535"/>
    </source>
</evidence>
<gene>
    <name evidence="5" type="ORF">SAMN04488057_11151</name>
</gene>
<keyword evidence="3" id="KW-0808">Transferase</keyword>
<evidence type="ECO:0000313" key="6">
    <source>
        <dbReference type="Proteomes" id="UP000184513"/>
    </source>
</evidence>
<keyword evidence="2" id="KW-0328">Glycosyltransferase</keyword>
<dbReference type="PANTHER" id="PTHR43179">
    <property type="entry name" value="RHAMNOSYLTRANSFERASE WBBL"/>
    <property type="match status" value="1"/>
</dbReference>
<dbReference type="PANTHER" id="PTHR43179:SF12">
    <property type="entry name" value="GALACTOFURANOSYLTRANSFERASE GLFT2"/>
    <property type="match status" value="1"/>
</dbReference>
<dbReference type="Pfam" id="PF00535">
    <property type="entry name" value="Glycos_transf_2"/>
    <property type="match status" value="1"/>
</dbReference>
<dbReference type="Proteomes" id="UP000184513">
    <property type="component" value="Unassembled WGS sequence"/>
</dbReference>
<name>A0A1M7PW81_9BACT</name>
<dbReference type="RefSeq" id="WP_073095861.1">
    <property type="nucleotide sequence ID" value="NZ_FRCY01000011.1"/>
</dbReference>
<dbReference type="STRING" id="388280.SAMN04488057_11151"/>
<sequence>MNKAAIVILNFNGKNILRKYLSRVLSHSIYEIIIADNGSSDGSVDYLLAHYPEVKLILLHQNHGYSQGYNLALEKLRGGYEYYILLNSDVSVTESWDKMLIDYISDKPKVAACQPRILSLQKKGYFDYAGGAGGFLDSMGYPFCRGRILHTLEADQNQYSDSIRVDWASGACFCVKADLFHEYGGFNPYFFSHMEEIDLCLRMRKDGFQVHCCSEARVYHWGGGTLSDANPFKTYLNFRNSLLMLYSNLTLLGFCRVVWKRFFLDAAAMIHLLFTKGWPHSKAVAKAYLDFLKKKNMSGDRQISRVERLDSEKIRPVFSIIFQYYLFGRKKFSELN</sequence>
<accession>A0A1M7PW81</accession>
<reference evidence="5 6" key="1">
    <citation type="submission" date="2016-11" db="EMBL/GenBank/DDBJ databases">
        <authorList>
            <person name="Jaros S."/>
            <person name="Januszkiewicz K."/>
            <person name="Wedrychowicz H."/>
        </authorList>
    </citation>
    <scope>NUCLEOTIDE SEQUENCE [LARGE SCALE GENOMIC DNA]</scope>
    <source>
        <strain evidence="5 6">CGMCC 1.6102</strain>
    </source>
</reference>
<proteinExistence type="inferred from homology"/>
<organism evidence="5 6">
    <name type="scientific">Cyclobacterium lianum</name>
    <dbReference type="NCBI Taxonomy" id="388280"/>
    <lineage>
        <taxon>Bacteria</taxon>
        <taxon>Pseudomonadati</taxon>
        <taxon>Bacteroidota</taxon>
        <taxon>Cytophagia</taxon>
        <taxon>Cytophagales</taxon>
        <taxon>Cyclobacteriaceae</taxon>
        <taxon>Cyclobacterium</taxon>
    </lineage>
</organism>
<evidence type="ECO:0000313" key="5">
    <source>
        <dbReference type="EMBL" id="SHN21840.1"/>
    </source>
</evidence>
<evidence type="ECO:0000256" key="1">
    <source>
        <dbReference type="ARBA" id="ARBA00006739"/>
    </source>
</evidence>
<dbReference type="Gene3D" id="3.90.550.10">
    <property type="entry name" value="Spore Coat Polysaccharide Biosynthesis Protein SpsA, Chain A"/>
    <property type="match status" value="1"/>
</dbReference>
<dbReference type="GO" id="GO:0016757">
    <property type="term" value="F:glycosyltransferase activity"/>
    <property type="evidence" value="ECO:0007669"/>
    <property type="project" value="UniProtKB-KW"/>
</dbReference>
<comment type="similarity">
    <text evidence="1">Belongs to the glycosyltransferase 2 family.</text>
</comment>
<evidence type="ECO:0000256" key="3">
    <source>
        <dbReference type="ARBA" id="ARBA00022679"/>
    </source>
</evidence>
<feature type="domain" description="Glycosyltransferase 2-like" evidence="4">
    <location>
        <begin position="6"/>
        <end position="124"/>
    </location>
</feature>
<dbReference type="AlphaFoldDB" id="A0A1M7PW81"/>
<keyword evidence="6" id="KW-1185">Reference proteome</keyword>
<protein>
    <recommendedName>
        <fullName evidence="4">Glycosyltransferase 2-like domain-containing protein</fullName>
    </recommendedName>
</protein>
<dbReference type="SUPFAM" id="SSF53448">
    <property type="entry name" value="Nucleotide-diphospho-sugar transferases"/>
    <property type="match status" value="1"/>
</dbReference>
<dbReference type="OrthoDB" id="9771846at2"/>
<dbReference type="EMBL" id="FRCY01000011">
    <property type="protein sequence ID" value="SHN21840.1"/>
    <property type="molecule type" value="Genomic_DNA"/>
</dbReference>